<evidence type="ECO:0000256" key="11">
    <source>
        <dbReference type="RuleBase" id="RU364014"/>
    </source>
</evidence>
<keyword evidence="9 11" id="KW-0539">Nucleus</keyword>
<evidence type="ECO:0000256" key="4">
    <source>
        <dbReference type="ARBA" id="ARBA00022574"/>
    </source>
</evidence>
<dbReference type="EMBL" id="KN823299">
    <property type="protein sequence ID" value="KIO18276.1"/>
    <property type="molecule type" value="Genomic_DNA"/>
</dbReference>
<evidence type="ECO:0000256" key="6">
    <source>
        <dbReference type="ARBA" id="ARBA00022853"/>
    </source>
</evidence>
<evidence type="ECO:0000259" key="14">
    <source>
        <dbReference type="Pfam" id="PF24105"/>
    </source>
</evidence>
<dbReference type="InterPro" id="IPR015943">
    <property type="entry name" value="WD40/YVTN_repeat-like_dom_sf"/>
</dbReference>
<feature type="region of interest" description="Disordered" evidence="12">
    <location>
        <begin position="570"/>
        <end position="600"/>
    </location>
</feature>
<gene>
    <name evidence="15" type="ORF">M407DRAFT_160673</name>
</gene>
<feature type="region of interest" description="Disordered" evidence="12">
    <location>
        <begin position="820"/>
        <end position="853"/>
    </location>
</feature>
<sequence>MRFSKPSWVTHQEAPDQKRVTLYSCHVHPDGSRLATGGLDAKIRIWSTLPILNDEAEKADVPKKLCTLSMHSGPVLCVRWSSSGKWLASGSDDAIVMIWDLDPAGAGRVWGNDDANVEGWKALKRLPGHDSDVTDLAWSPKDRFLASVGLDNKVIIWCGYTLEPLRKLDLHHGFVKGVCWDPVGEFLATQSDDKSVKVWRTTDWGLEATITKPFEDSPGSTFFRRLSWSPDGAHITASNAMNNNGYVFVAAVIARNEWTSDICLVGHENTVEVASYNPHIFLRDPKGDVQSANICSVVALGADDLSVSIWQTKSPRPLIVARDCFESQIFDLSWSKDGLTLYGCSADGSLGVFDFDPAELDGIVSLDEKELYLKRFGFQPPPDPFAMGVQRPQTSYQQPGNPYAAQGYPPAPPSAAAQAAAAAAMDPGPAFDKKGRKRIRPVFVGALNSAPAAFPVSAAPAPFGGVVPPVPGAPQPVPPYGQPQAPPPTAQQGYPAYGQQAPAVGFGSRPPPADPRFGHPANEFERHPSSAYPSTSQQPPYAGYGEHPYDGDGDRMMGGYTNGMGPPKRKLSEMEDDSSALNGGFRAPKARTLGGDRPRDPIGPIRELRPAMQGFGFGGDVGLPAPSMKIKLDVPPLLSYLSVKSEEREGDVFEAKNPEPSQDPAKRSEPFEVALLRNKETMFLDYPAAPVLSLVVTSTFCAAGLEGGSLSVYTPNGRRLLPTIALDSSCTFLAGSKNSLMAITASGKLHVWNVKTQKASFAPVSLDTLITPNATITSAVVQPNGCPIITLSSGIVYSYDVDLACFTKLSEARWAQGSDAWEGRQRERTTKPPINRGPVATMESEMPGEMQDSASPTPYWRAAFTLGHLEAKLHAAEVLDSPQEYRTALLVYARRLADEGYRAKAEELIKELFGPMYWKPGKEEAWCPTVLGMQKRDLLRDVLPTFAKSKTLAKLGQDWQDTLKRALCE</sequence>
<keyword evidence="7 11" id="KW-0805">Transcription regulation</keyword>
<dbReference type="PROSITE" id="PS00678">
    <property type="entry name" value="WD_REPEATS_1"/>
    <property type="match status" value="1"/>
</dbReference>
<dbReference type="Gene3D" id="2.130.10.10">
    <property type="entry name" value="YVTN repeat-like/Quinoprotein amine dehydrogenase"/>
    <property type="match status" value="3"/>
</dbReference>
<dbReference type="CDD" id="cd00200">
    <property type="entry name" value="WD40"/>
    <property type="match status" value="1"/>
</dbReference>
<feature type="compositionally biased region" description="Pro residues" evidence="12">
    <location>
        <begin position="474"/>
        <end position="489"/>
    </location>
</feature>
<dbReference type="OrthoDB" id="1741719at2759"/>
<dbReference type="InterPro" id="IPR019775">
    <property type="entry name" value="WD40_repeat_CS"/>
</dbReference>
<dbReference type="SUPFAM" id="SSF50978">
    <property type="entry name" value="WD40 repeat-like"/>
    <property type="match status" value="2"/>
</dbReference>
<accession>A0A0C3Q4M7</accession>
<keyword evidence="8 11" id="KW-0804">Transcription</keyword>
<reference evidence="16" key="2">
    <citation type="submission" date="2015-01" db="EMBL/GenBank/DDBJ databases">
        <title>Evolutionary Origins and Diversification of the Mycorrhizal Mutualists.</title>
        <authorList>
            <consortium name="DOE Joint Genome Institute"/>
            <consortium name="Mycorrhizal Genomics Consortium"/>
            <person name="Kohler A."/>
            <person name="Kuo A."/>
            <person name="Nagy L.G."/>
            <person name="Floudas D."/>
            <person name="Copeland A."/>
            <person name="Barry K.W."/>
            <person name="Cichocki N."/>
            <person name="Veneault-Fourrey C."/>
            <person name="LaButti K."/>
            <person name="Lindquist E.A."/>
            <person name="Lipzen A."/>
            <person name="Lundell T."/>
            <person name="Morin E."/>
            <person name="Murat C."/>
            <person name="Riley R."/>
            <person name="Ohm R."/>
            <person name="Sun H."/>
            <person name="Tunlid A."/>
            <person name="Henrissat B."/>
            <person name="Grigoriev I.V."/>
            <person name="Hibbett D.S."/>
            <person name="Martin F."/>
        </authorList>
    </citation>
    <scope>NUCLEOTIDE SEQUENCE [LARGE SCALE GENOMIC DNA]</scope>
    <source>
        <strain evidence="16">MUT 4182</strain>
    </source>
</reference>
<evidence type="ECO:0000256" key="10">
    <source>
        <dbReference type="PROSITE-ProRule" id="PRU00221"/>
    </source>
</evidence>
<dbReference type="InterPro" id="IPR001680">
    <property type="entry name" value="WD40_rpt"/>
</dbReference>
<dbReference type="GO" id="GO:0005634">
    <property type="term" value="C:nucleus"/>
    <property type="evidence" value="ECO:0007669"/>
    <property type="project" value="UniProtKB-SubCell"/>
</dbReference>
<dbReference type="GO" id="GO:0006355">
    <property type="term" value="P:regulation of DNA-templated transcription"/>
    <property type="evidence" value="ECO:0007669"/>
    <property type="project" value="InterPro"/>
</dbReference>
<evidence type="ECO:0000256" key="3">
    <source>
        <dbReference type="ARBA" id="ARBA00022491"/>
    </source>
</evidence>
<feature type="region of interest" description="Disordered" evidence="12">
    <location>
        <begin position="504"/>
        <end position="558"/>
    </location>
</feature>
<keyword evidence="3 11" id="KW-0678">Repressor</keyword>
<evidence type="ECO:0000256" key="2">
    <source>
        <dbReference type="ARBA" id="ARBA00007306"/>
    </source>
</evidence>
<dbReference type="Proteomes" id="UP000054248">
    <property type="component" value="Unassembled WGS sequence"/>
</dbReference>
<feature type="repeat" description="WD" evidence="10">
    <location>
        <begin position="28"/>
        <end position="47"/>
    </location>
</feature>
<comment type="function">
    <text evidence="11">Required for replication-independent chromatin assembly and for the periodic repression of histone gene transcription during the cell cycle.</text>
</comment>
<keyword evidence="4 10" id="KW-0853">WD repeat</keyword>
<evidence type="ECO:0000313" key="16">
    <source>
        <dbReference type="Proteomes" id="UP000054248"/>
    </source>
</evidence>
<name>A0A0C3Q4M7_9AGAM</name>
<dbReference type="PANTHER" id="PTHR13831">
    <property type="entry name" value="MEMBER OF THE HIR1 FAMILY OF WD-REPEAT PROTEINS"/>
    <property type="match status" value="1"/>
</dbReference>
<dbReference type="STRING" id="1051891.A0A0C3Q4M7"/>
<feature type="region of interest" description="Disordered" evidence="12">
    <location>
        <begin position="474"/>
        <end position="493"/>
    </location>
</feature>
<evidence type="ECO:0000256" key="9">
    <source>
        <dbReference type="ARBA" id="ARBA00023242"/>
    </source>
</evidence>
<evidence type="ECO:0000256" key="7">
    <source>
        <dbReference type="ARBA" id="ARBA00023015"/>
    </source>
</evidence>
<evidence type="ECO:0000313" key="15">
    <source>
        <dbReference type="EMBL" id="KIO18276.1"/>
    </source>
</evidence>
<dbReference type="InterPro" id="IPR011494">
    <property type="entry name" value="HIRA-like_C"/>
</dbReference>
<dbReference type="GO" id="GO:0000417">
    <property type="term" value="C:HIR complex"/>
    <property type="evidence" value="ECO:0007669"/>
    <property type="project" value="TreeGrafter"/>
</dbReference>
<dbReference type="PANTHER" id="PTHR13831:SF0">
    <property type="entry name" value="PROTEIN HIRA"/>
    <property type="match status" value="1"/>
</dbReference>
<dbReference type="Pfam" id="PF24105">
    <property type="entry name" value="Beta-prop_CAF1B_HIR1"/>
    <property type="match status" value="1"/>
</dbReference>
<feature type="repeat" description="WD" evidence="10">
    <location>
        <begin position="168"/>
        <end position="199"/>
    </location>
</feature>
<keyword evidence="5 11" id="KW-0677">Repeat</keyword>
<protein>
    <recommendedName>
        <fullName evidence="11">Protein HIR</fullName>
    </recommendedName>
</protein>
<dbReference type="PROSITE" id="PS50294">
    <property type="entry name" value="WD_REPEATS_REGION"/>
    <property type="match status" value="3"/>
</dbReference>
<organism evidence="15 16">
    <name type="scientific">Tulasnella calospora MUT 4182</name>
    <dbReference type="NCBI Taxonomy" id="1051891"/>
    <lineage>
        <taxon>Eukaryota</taxon>
        <taxon>Fungi</taxon>
        <taxon>Dikarya</taxon>
        <taxon>Basidiomycota</taxon>
        <taxon>Agaricomycotina</taxon>
        <taxon>Agaricomycetes</taxon>
        <taxon>Cantharellales</taxon>
        <taxon>Tulasnellaceae</taxon>
        <taxon>Tulasnella</taxon>
    </lineage>
</organism>
<feature type="repeat" description="WD" evidence="10">
    <location>
        <begin position="126"/>
        <end position="157"/>
    </location>
</feature>
<dbReference type="Pfam" id="PF07569">
    <property type="entry name" value="Hira"/>
    <property type="match status" value="1"/>
</dbReference>
<dbReference type="InterPro" id="IPR031120">
    <property type="entry name" value="HIR1-like"/>
</dbReference>
<proteinExistence type="inferred from homology"/>
<evidence type="ECO:0000259" key="13">
    <source>
        <dbReference type="Pfam" id="PF07569"/>
    </source>
</evidence>
<dbReference type="HOGENOM" id="CLU_004372_3_0_1"/>
<dbReference type="SMART" id="SM00320">
    <property type="entry name" value="WD40"/>
    <property type="match status" value="8"/>
</dbReference>
<keyword evidence="16" id="KW-1185">Reference proteome</keyword>
<dbReference type="GO" id="GO:0006338">
    <property type="term" value="P:chromatin remodeling"/>
    <property type="evidence" value="ECO:0007669"/>
    <property type="project" value="InterPro"/>
</dbReference>
<dbReference type="InterPro" id="IPR036322">
    <property type="entry name" value="WD40_repeat_dom_sf"/>
</dbReference>
<comment type="similarity">
    <text evidence="2 11">Belongs to the WD repeat HIR1 family.</text>
</comment>
<comment type="subcellular location">
    <subcellularLocation>
        <location evidence="1 11">Nucleus</location>
    </subcellularLocation>
</comment>
<dbReference type="PROSITE" id="PS50082">
    <property type="entry name" value="WD_REPEATS_2"/>
    <property type="match status" value="4"/>
</dbReference>
<keyword evidence="6 11" id="KW-0156">Chromatin regulator</keyword>
<evidence type="ECO:0000256" key="12">
    <source>
        <dbReference type="SAM" id="MobiDB-lite"/>
    </source>
</evidence>
<reference evidence="15 16" key="1">
    <citation type="submission" date="2014-04" db="EMBL/GenBank/DDBJ databases">
        <authorList>
            <consortium name="DOE Joint Genome Institute"/>
            <person name="Kuo A."/>
            <person name="Girlanda M."/>
            <person name="Perotto S."/>
            <person name="Kohler A."/>
            <person name="Nagy L.G."/>
            <person name="Floudas D."/>
            <person name="Copeland A."/>
            <person name="Barry K.W."/>
            <person name="Cichocki N."/>
            <person name="Veneault-Fourrey C."/>
            <person name="LaButti K."/>
            <person name="Lindquist E.A."/>
            <person name="Lipzen A."/>
            <person name="Lundell T."/>
            <person name="Morin E."/>
            <person name="Murat C."/>
            <person name="Sun H."/>
            <person name="Tunlid A."/>
            <person name="Henrissat B."/>
            <person name="Grigoriev I.V."/>
            <person name="Hibbett D.S."/>
            <person name="Martin F."/>
            <person name="Nordberg H.P."/>
            <person name="Cantor M.N."/>
            <person name="Hua S.X."/>
        </authorList>
    </citation>
    <scope>NUCLEOTIDE SEQUENCE [LARGE SCALE GENOMIC DNA]</scope>
    <source>
        <strain evidence="15 16">MUT 4182</strain>
    </source>
</reference>
<dbReference type="GO" id="GO:0000785">
    <property type="term" value="C:chromatin"/>
    <property type="evidence" value="ECO:0007669"/>
    <property type="project" value="TreeGrafter"/>
</dbReference>
<evidence type="ECO:0000256" key="1">
    <source>
        <dbReference type="ARBA" id="ARBA00004123"/>
    </source>
</evidence>
<dbReference type="InterPro" id="IPR055410">
    <property type="entry name" value="Beta-prop_CAF1B_HIR1"/>
</dbReference>
<feature type="domain" description="Protein HIRA-like C-terminal" evidence="13">
    <location>
        <begin position="717"/>
        <end position="912"/>
    </location>
</feature>
<dbReference type="GO" id="GO:0031491">
    <property type="term" value="F:nucleosome binding"/>
    <property type="evidence" value="ECO:0007669"/>
    <property type="project" value="TreeGrafter"/>
</dbReference>
<feature type="repeat" description="WD" evidence="10">
    <location>
        <begin position="68"/>
        <end position="102"/>
    </location>
</feature>
<evidence type="ECO:0000256" key="5">
    <source>
        <dbReference type="ARBA" id="ARBA00022737"/>
    </source>
</evidence>
<dbReference type="AlphaFoldDB" id="A0A0C3Q4M7"/>
<feature type="domain" description="CAF1B/HIR1 beta-propeller" evidence="14">
    <location>
        <begin position="31"/>
        <end position="360"/>
    </location>
</feature>
<feature type="compositionally biased region" description="Basic and acidic residues" evidence="12">
    <location>
        <begin position="821"/>
        <end position="830"/>
    </location>
</feature>
<evidence type="ECO:0000256" key="8">
    <source>
        <dbReference type="ARBA" id="ARBA00023163"/>
    </source>
</evidence>
<dbReference type="GO" id="GO:0006351">
    <property type="term" value="P:DNA-templated transcription"/>
    <property type="evidence" value="ECO:0007669"/>
    <property type="project" value="InterPro"/>
</dbReference>